<keyword evidence="2 4" id="KW-0378">Hydrolase</keyword>
<dbReference type="AlphaFoldDB" id="A0AAW1RIE7"/>
<dbReference type="GO" id="GO:0004553">
    <property type="term" value="F:hydrolase activity, hydrolyzing O-glycosyl compounds"/>
    <property type="evidence" value="ECO:0007669"/>
    <property type="project" value="InterPro"/>
</dbReference>
<gene>
    <name evidence="5" type="ORF">WJX81_000360</name>
</gene>
<protein>
    <submittedName>
        <fullName evidence="5">Uncharacterized protein</fullName>
    </submittedName>
</protein>
<sequence length="395" mass="43928">MVASKGIDRYPGGLNLTGRLQSNGTELKINLGLKLENGKLIQAHGGSILHFDGIFYWFGENKAGRTKPAKPNGPALNRVDVIGISVYSSRDLLNWKNEGLALRGGDGAGHPDLAFRGIVERPRVLYHAASRRFVMWLHIDDEKYKTARLGIAVASKPAGPYIYRRSFRPHGEESRDFTVYQDDDGFAYIAYSSEGNRVMHLARLASTLDDVVPGFERALVGQSRESPVIFKCAGVYFLFTSGCTGWEPNRAEVFYASALLGQTWRSLGDPCVGGASARRTFMAQATFALPVPGSPGRFLLMADRWNQERLGVSRYIWLPLFVVEAPTAERLRAMPAERERSRVRRGDRERVVKPAARAVPADAALGLDVVVRWHHEWDVQTLDVLPQPRSRGQPL</sequence>
<dbReference type="Gene3D" id="2.115.10.20">
    <property type="entry name" value="Glycosyl hydrolase domain, family 43"/>
    <property type="match status" value="1"/>
</dbReference>
<dbReference type="GO" id="GO:0005975">
    <property type="term" value="P:carbohydrate metabolic process"/>
    <property type="evidence" value="ECO:0007669"/>
    <property type="project" value="InterPro"/>
</dbReference>
<dbReference type="Pfam" id="PF04616">
    <property type="entry name" value="Glyco_hydro_43"/>
    <property type="match status" value="1"/>
</dbReference>
<comment type="caution">
    <text evidence="5">The sequence shown here is derived from an EMBL/GenBank/DDBJ whole genome shotgun (WGS) entry which is preliminary data.</text>
</comment>
<organism evidence="5 6">
    <name type="scientific">Elliptochloris bilobata</name>
    <dbReference type="NCBI Taxonomy" id="381761"/>
    <lineage>
        <taxon>Eukaryota</taxon>
        <taxon>Viridiplantae</taxon>
        <taxon>Chlorophyta</taxon>
        <taxon>core chlorophytes</taxon>
        <taxon>Trebouxiophyceae</taxon>
        <taxon>Trebouxiophyceae incertae sedis</taxon>
        <taxon>Elliptochloris clade</taxon>
        <taxon>Elliptochloris</taxon>
    </lineage>
</organism>
<accession>A0AAW1RIE7</accession>
<dbReference type="Proteomes" id="UP001445335">
    <property type="component" value="Unassembled WGS sequence"/>
</dbReference>
<dbReference type="PANTHER" id="PTHR22925:SF3">
    <property type="entry name" value="GLYCOSYL HYDROLASE FAMILY PROTEIN 43"/>
    <property type="match status" value="1"/>
</dbReference>
<evidence type="ECO:0000256" key="1">
    <source>
        <dbReference type="ARBA" id="ARBA00009865"/>
    </source>
</evidence>
<dbReference type="InterPro" id="IPR006710">
    <property type="entry name" value="Glyco_hydro_43"/>
</dbReference>
<evidence type="ECO:0000313" key="5">
    <source>
        <dbReference type="EMBL" id="KAK9833256.1"/>
    </source>
</evidence>
<dbReference type="SUPFAM" id="SSF75005">
    <property type="entry name" value="Arabinanase/levansucrase/invertase"/>
    <property type="match status" value="1"/>
</dbReference>
<evidence type="ECO:0000313" key="6">
    <source>
        <dbReference type="Proteomes" id="UP001445335"/>
    </source>
</evidence>
<reference evidence="5 6" key="1">
    <citation type="journal article" date="2024" name="Nat. Commun.">
        <title>Phylogenomics reveals the evolutionary origins of lichenization in chlorophyte algae.</title>
        <authorList>
            <person name="Puginier C."/>
            <person name="Libourel C."/>
            <person name="Otte J."/>
            <person name="Skaloud P."/>
            <person name="Haon M."/>
            <person name="Grisel S."/>
            <person name="Petersen M."/>
            <person name="Berrin J.G."/>
            <person name="Delaux P.M."/>
            <person name="Dal Grande F."/>
            <person name="Keller J."/>
        </authorList>
    </citation>
    <scope>NUCLEOTIDE SEQUENCE [LARGE SCALE GENOMIC DNA]</scope>
    <source>
        <strain evidence="5 6">SAG 245.80</strain>
    </source>
</reference>
<dbReference type="PANTHER" id="PTHR22925">
    <property type="entry name" value="GLYCOSYL HYDROLASE 43 FAMILY MEMBER"/>
    <property type="match status" value="1"/>
</dbReference>
<proteinExistence type="inferred from homology"/>
<evidence type="ECO:0000256" key="3">
    <source>
        <dbReference type="ARBA" id="ARBA00023295"/>
    </source>
</evidence>
<evidence type="ECO:0000256" key="4">
    <source>
        <dbReference type="RuleBase" id="RU361187"/>
    </source>
</evidence>
<name>A0AAW1RIE7_9CHLO</name>
<comment type="similarity">
    <text evidence="1 4">Belongs to the glycosyl hydrolase 43 family.</text>
</comment>
<dbReference type="InterPro" id="IPR023296">
    <property type="entry name" value="Glyco_hydro_beta-prop_sf"/>
</dbReference>
<keyword evidence="3 4" id="KW-0326">Glycosidase</keyword>
<dbReference type="CDD" id="cd18825">
    <property type="entry name" value="GH43_CtGH43-like"/>
    <property type="match status" value="1"/>
</dbReference>
<keyword evidence="6" id="KW-1185">Reference proteome</keyword>
<dbReference type="EMBL" id="JALJOU010000037">
    <property type="protein sequence ID" value="KAK9833256.1"/>
    <property type="molecule type" value="Genomic_DNA"/>
</dbReference>
<evidence type="ECO:0000256" key="2">
    <source>
        <dbReference type="ARBA" id="ARBA00022801"/>
    </source>
</evidence>